<dbReference type="Proteomes" id="UP000569092">
    <property type="component" value="Unassembled WGS sequence"/>
</dbReference>
<dbReference type="AlphaFoldDB" id="A0A7W8N585"/>
<proteinExistence type="predicted"/>
<protein>
    <submittedName>
        <fullName evidence="1">Uncharacterized protein</fullName>
    </submittedName>
</protein>
<sequence length="136" mass="15151">MADTASAQLQTADDDREAPIRPVIAIGWSHDPTKVVTEKLYIRNVGSGVAVDVGWKRVWSATESAIMYEAYLKTRPDRPELFAADGVHVRTFQDHTLTVSYESLSGRKYESEVKIGEGVPGKSIAELTLQFREVRN</sequence>
<dbReference type="EMBL" id="JACHDZ010000008">
    <property type="protein sequence ID" value="MBB5345979.1"/>
    <property type="molecule type" value="Genomic_DNA"/>
</dbReference>
<organism evidence="1 2">
    <name type="scientific">Tunturiibacter lichenicola</name>
    <dbReference type="NCBI Taxonomy" id="2051959"/>
    <lineage>
        <taxon>Bacteria</taxon>
        <taxon>Pseudomonadati</taxon>
        <taxon>Acidobacteriota</taxon>
        <taxon>Terriglobia</taxon>
        <taxon>Terriglobales</taxon>
        <taxon>Acidobacteriaceae</taxon>
        <taxon>Tunturiibacter</taxon>
    </lineage>
</organism>
<gene>
    <name evidence="1" type="ORF">HDF10_003986</name>
</gene>
<reference evidence="1 2" key="1">
    <citation type="submission" date="2020-08" db="EMBL/GenBank/DDBJ databases">
        <title>Genomic Encyclopedia of Type Strains, Phase IV (KMG-V): Genome sequencing to study the core and pangenomes of soil and plant-associated prokaryotes.</title>
        <authorList>
            <person name="Whitman W."/>
        </authorList>
    </citation>
    <scope>NUCLEOTIDE SEQUENCE [LARGE SCALE GENOMIC DNA]</scope>
    <source>
        <strain evidence="1 2">M8US30</strain>
    </source>
</reference>
<name>A0A7W8N585_9BACT</name>
<evidence type="ECO:0000313" key="1">
    <source>
        <dbReference type="EMBL" id="MBB5345979.1"/>
    </source>
</evidence>
<comment type="caution">
    <text evidence="1">The sequence shown here is derived from an EMBL/GenBank/DDBJ whole genome shotgun (WGS) entry which is preliminary data.</text>
</comment>
<accession>A0A7W8N585</accession>
<evidence type="ECO:0000313" key="2">
    <source>
        <dbReference type="Proteomes" id="UP000569092"/>
    </source>
</evidence>